<dbReference type="Proteomes" id="UP000824469">
    <property type="component" value="Unassembled WGS sequence"/>
</dbReference>
<feature type="non-terminal residue" evidence="1">
    <location>
        <position position="1"/>
    </location>
</feature>
<evidence type="ECO:0000313" key="1">
    <source>
        <dbReference type="EMBL" id="KAH9311468.1"/>
    </source>
</evidence>
<gene>
    <name evidence="1" type="ORF">KI387_026503</name>
</gene>
<comment type="caution">
    <text evidence="1">The sequence shown here is derived from an EMBL/GenBank/DDBJ whole genome shotgun (WGS) entry which is preliminary data.</text>
</comment>
<keyword evidence="2" id="KW-1185">Reference proteome</keyword>
<name>A0AA38FWF9_TAXCH</name>
<reference evidence="1 2" key="1">
    <citation type="journal article" date="2021" name="Nat. Plants">
        <title>The Taxus genome provides insights into paclitaxel biosynthesis.</title>
        <authorList>
            <person name="Xiong X."/>
            <person name="Gou J."/>
            <person name="Liao Q."/>
            <person name="Li Y."/>
            <person name="Zhou Q."/>
            <person name="Bi G."/>
            <person name="Li C."/>
            <person name="Du R."/>
            <person name="Wang X."/>
            <person name="Sun T."/>
            <person name="Guo L."/>
            <person name="Liang H."/>
            <person name="Lu P."/>
            <person name="Wu Y."/>
            <person name="Zhang Z."/>
            <person name="Ro D.K."/>
            <person name="Shang Y."/>
            <person name="Huang S."/>
            <person name="Yan J."/>
        </authorList>
    </citation>
    <scope>NUCLEOTIDE SEQUENCE [LARGE SCALE GENOMIC DNA]</scope>
    <source>
        <strain evidence="1">Ta-2019</strain>
    </source>
</reference>
<dbReference type="EMBL" id="JAHRHJ020000006">
    <property type="protein sequence ID" value="KAH9311468.1"/>
    <property type="molecule type" value="Genomic_DNA"/>
</dbReference>
<evidence type="ECO:0000313" key="2">
    <source>
        <dbReference type="Proteomes" id="UP000824469"/>
    </source>
</evidence>
<dbReference type="AlphaFoldDB" id="A0AA38FWF9"/>
<accession>A0AA38FWF9</accession>
<proteinExistence type="predicted"/>
<sequence length="96" mass="10370">DDGSDGGLGKKMRAWKIKSLGCVIGRSEINYRKAQFVHVTDLYQCAPPALMAEADKTKTEEKDDTREEIGGTSGSVVTTILAAEKVVSRSSTSFDD</sequence>
<protein>
    <submittedName>
        <fullName evidence="1">Uncharacterized protein</fullName>
    </submittedName>
</protein>
<organism evidence="1 2">
    <name type="scientific">Taxus chinensis</name>
    <name type="common">Chinese yew</name>
    <name type="synonym">Taxus wallichiana var. chinensis</name>
    <dbReference type="NCBI Taxonomy" id="29808"/>
    <lineage>
        <taxon>Eukaryota</taxon>
        <taxon>Viridiplantae</taxon>
        <taxon>Streptophyta</taxon>
        <taxon>Embryophyta</taxon>
        <taxon>Tracheophyta</taxon>
        <taxon>Spermatophyta</taxon>
        <taxon>Pinopsida</taxon>
        <taxon>Pinidae</taxon>
        <taxon>Conifers II</taxon>
        <taxon>Cupressales</taxon>
        <taxon>Taxaceae</taxon>
        <taxon>Taxus</taxon>
    </lineage>
</organism>